<evidence type="ECO:0000256" key="2">
    <source>
        <dbReference type="ARBA" id="ARBA00022448"/>
    </source>
</evidence>
<dbReference type="InterPro" id="IPR036259">
    <property type="entry name" value="MFS_trans_sf"/>
</dbReference>
<dbReference type="GO" id="GO:0005886">
    <property type="term" value="C:plasma membrane"/>
    <property type="evidence" value="ECO:0007669"/>
    <property type="project" value="UniProtKB-SubCell"/>
</dbReference>
<comment type="subcellular location">
    <subcellularLocation>
        <location evidence="1">Cell membrane</location>
        <topology evidence="1">Multi-pass membrane protein</topology>
    </subcellularLocation>
</comment>
<dbReference type="Pfam" id="PF07690">
    <property type="entry name" value="MFS_1"/>
    <property type="match status" value="1"/>
</dbReference>
<reference evidence="9" key="1">
    <citation type="submission" date="2017-11" db="EMBL/GenBank/DDBJ databases">
        <authorList>
            <person name="Chan K.G."/>
            <person name="Lee L.S."/>
        </authorList>
    </citation>
    <scope>NUCLEOTIDE SEQUENCE [LARGE SCALE GENOMIC DNA]</scope>
    <source>
        <strain evidence="9">DSM 100970</strain>
    </source>
</reference>
<proteinExistence type="predicted"/>
<dbReference type="Proteomes" id="UP000236655">
    <property type="component" value="Chromosome"/>
</dbReference>
<evidence type="ECO:0000313" key="8">
    <source>
        <dbReference type="EMBL" id="AUR51569.1"/>
    </source>
</evidence>
<feature type="transmembrane region" description="Helical" evidence="7">
    <location>
        <begin position="378"/>
        <end position="397"/>
    </location>
</feature>
<dbReference type="EMBL" id="CP024847">
    <property type="protein sequence ID" value="AUR51569.1"/>
    <property type="molecule type" value="Genomic_DNA"/>
</dbReference>
<feature type="transmembrane region" description="Helical" evidence="7">
    <location>
        <begin position="297"/>
        <end position="317"/>
    </location>
</feature>
<dbReference type="PANTHER" id="PTHR43266:SF2">
    <property type="entry name" value="MAJOR FACILITATOR SUPERFAMILY (MFS) PROFILE DOMAIN-CONTAINING PROTEIN"/>
    <property type="match status" value="1"/>
</dbReference>
<name>A0A2I7N532_9NEIS</name>
<keyword evidence="3" id="KW-1003">Cell membrane</keyword>
<dbReference type="PANTHER" id="PTHR43266">
    <property type="entry name" value="MACROLIDE-EFFLUX PROTEIN"/>
    <property type="match status" value="1"/>
</dbReference>
<feature type="transmembrane region" description="Helical" evidence="7">
    <location>
        <begin position="403"/>
        <end position="421"/>
    </location>
</feature>
<feature type="transmembrane region" description="Helical" evidence="7">
    <location>
        <begin position="152"/>
        <end position="173"/>
    </location>
</feature>
<keyword evidence="6 7" id="KW-0472">Membrane</keyword>
<feature type="transmembrane region" description="Helical" evidence="7">
    <location>
        <begin position="55"/>
        <end position="74"/>
    </location>
</feature>
<dbReference type="RefSeq" id="WP_102950868.1">
    <property type="nucleotide sequence ID" value="NZ_CP024847.1"/>
</dbReference>
<evidence type="ECO:0000256" key="5">
    <source>
        <dbReference type="ARBA" id="ARBA00022989"/>
    </source>
</evidence>
<feature type="transmembrane region" description="Helical" evidence="7">
    <location>
        <begin position="264"/>
        <end position="285"/>
    </location>
</feature>
<feature type="transmembrane region" description="Helical" evidence="7">
    <location>
        <begin position="86"/>
        <end position="105"/>
    </location>
</feature>
<feature type="transmembrane region" description="Helical" evidence="7">
    <location>
        <begin position="337"/>
        <end position="357"/>
    </location>
</feature>
<keyword evidence="2" id="KW-0813">Transport</keyword>
<dbReference type="AlphaFoldDB" id="A0A2I7N532"/>
<feature type="transmembrane region" description="Helical" evidence="7">
    <location>
        <begin position="179"/>
        <end position="196"/>
    </location>
</feature>
<accession>A0A2I7N532</accession>
<dbReference type="Gene3D" id="1.20.1250.20">
    <property type="entry name" value="MFS general substrate transporter like domains"/>
    <property type="match status" value="1"/>
</dbReference>
<gene>
    <name evidence="8" type="ORF">CUN60_04450</name>
</gene>
<dbReference type="KEGG" id="nba:CUN60_04450"/>
<evidence type="ECO:0000256" key="6">
    <source>
        <dbReference type="ARBA" id="ARBA00023136"/>
    </source>
</evidence>
<evidence type="ECO:0000256" key="3">
    <source>
        <dbReference type="ARBA" id="ARBA00022475"/>
    </source>
</evidence>
<keyword evidence="9" id="KW-1185">Reference proteome</keyword>
<sequence>MQESLNSNSLLNSRKFLPLFTIQFLNAINDHILKNAILVMITYQGMVLAGLSRELSVNIATLLFILPFFLCSAYAGKLADTYSKVFLIKIIKFCEIGIVIVAIMGFITHNFYISITSLVAMGIHSSFFGPIKYSILPQYFSERKPLLLANGYIELGTFVAVLLGQMLGSWYMANRQLEIVVAMMLVSTFMGLLLSFRLEKTIPAGEQEKINWNVFQETYRVYKKITVNKNIRNNLHAISWFWAMGVIYTTQLPVFTESYMGGCAHVFSILLGVFSVSIGLGSVVCAKISNGHIHKRFVIYGALGKSVFSVILLFLNYTVKNHCLDLPEFSHQLIGLLNFGLIFLIGFSAGFYSVTCYNELQVISPINILSQVIAVNNLMNAAYMVVASILCSILLIFISLWWLLMLTVICNCIFVLIYWRLNFKLVNN</sequence>
<dbReference type="SUPFAM" id="SSF103473">
    <property type="entry name" value="MFS general substrate transporter"/>
    <property type="match status" value="1"/>
</dbReference>
<dbReference type="OrthoDB" id="9803968at2"/>
<dbReference type="GO" id="GO:0022857">
    <property type="term" value="F:transmembrane transporter activity"/>
    <property type="evidence" value="ECO:0007669"/>
    <property type="project" value="InterPro"/>
</dbReference>
<dbReference type="InterPro" id="IPR011701">
    <property type="entry name" value="MFS"/>
</dbReference>
<evidence type="ECO:0000256" key="4">
    <source>
        <dbReference type="ARBA" id="ARBA00022692"/>
    </source>
</evidence>
<keyword evidence="4 7" id="KW-0812">Transmembrane</keyword>
<organism evidence="8 9">
    <name type="scientific">Aquella oligotrophica</name>
    <dbReference type="NCBI Taxonomy" id="2067065"/>
    <lineage>
        <taxon>Bacteria</taxon>
        <taxon>Pseudomonadati</taxon>
        <taxon>Pseudomonadota</taxon>
        <taxon>Betaproteobacteria</taxon>
        <taxon>Neisseriales</taxon>
        <taxon>Neisseriaceae</taxon>
        <taxon>Aquella</taxon>
    </lineage>
</organism>
<evidence type="ECO:0000256" key="1">
    <source>
        <dbReference type="ARBA" id="ARBA00004651"/>
    </source>
</evidence>
<protein>
    <submittedName>
        <fullName evidence="8">MFS transporter</fullName>
    </submittedName>
</protein>
<evidence type="ECO:0000256" key="7">
    <source>
        <dbReference type="SAM" id="Phobius"/>
    </source>
</evidence>
<dbReference type="CDD" id="cd06173">
    <property type="entry name" value="MFS_MefA_like"/>
    <property type="match status" value="1"/>
</dbReference>
<feature type="transmembrane region" description="Helical" evidence="7">
    <location>
        <begin position="111"/>
        <end position="131"/>
    </location>
</feature>
<keyword evidence="5 7" id="KW-1133">Transmembrane helix</keyword>
<feature type="transmembrane region" description="Helical" evidence="7">
    <location>
        <begin position="233"/>
        <end position="252"/>
    </location>
</feature>
<evidence type="ECO:0000313" key="9">
    <source>
        <dbReference type="Proteomes" id="UP000236655"/>
    </source>
</evidence>